<organism evidence="2">
    <name type="scientific">Laccaria bicolor (strain S238N-H82 / ATCC MYA-4686)</name>
    <name type="common">Bicoloured deceiver</name>
    <name type="synonym">Laccaria laccata var. bicolor</name>
    <dbReference type="NCBI Taxonomy" id="486041"/>
    <lineage>
        <taxon>Eukaryota</taxon>
        <taxon>Fungi</taxon>
        <taxon>Dikarya</taxon>
        <taxon>Basidiomycota</taxon>
        <taxon>Agaricomycotina</taxon>
        <taxon>Agaricomycetes</taxon>
        <taxon>Agaricomycetidae</taxon>
        <taxon>Agaricales</taxon>
        <taxon>Agaricineae</taxon>
        <taxon>Hydnangiaceae</taxon>
        <taxon>Laccaria</taxon>
    </lineage>
</organism>
<dbReference type="OrthoDB" id="2879697at2759"/>
<proteinExistence type="predicted"/>
<sequence length="220" mass="24770">MSLSQNTTPELYLSLLSGRHEQRHNDAGSRLSGHPFPKDPHQLMDLLDALAAVCIRKEKGEVFFVSLAMAMDPKAATLYVSSNESVPATVISHLYKIWGQLKELQKAVEPSPLSIPADNKTLSNPNKTLSHMDAIYETTAKSLQANNKDAKFLHLTCLVLKHIQGLLQNDRPPHCLTDLIQTIDRMSVAWWDHLNTAEIDNILTHWDNLIYADWNKKLSL</sequence>
<evidence type="ECO:0000313" key="2">
    <source>
        <dbReference type="Proteomes" id="UP000001194"/>
    </source>
</evidence>
<evidence type="ECO:0000313" key="1">
    <source>
        <dbReference type="EMBL" id="EDQ99920.1"/>
    </source>
</evidence>
<dbReference type="EMBL" id="DS547157">
    <property type="protein sequence ID" value="EDQ99920.1"/>
    <property type="molecule type" value="Genomic_DNA"/>
</dbReference>
<gene>
    <name evidence="1" type="ORF">LACBIDRAFT_334617</name>
</gene>
<dbReference type="Proteomes" id="UP000001194">
    <property type="component" value="Unassembled WGS sequence"/>
</dbReference>
<dbReference type="HOGENOM" id="CLU_1256219_0_0_1"/>
<dbReference type="GeneID" id="6085070"/>
<accession>B0DZR1</accession>
<reference evidence="1 2" key="1">
    <citation type="journal article" date="2008" name="Nature">
        <title>The genome of Laccaria bicolor provides insights into mycorrhizal symbiosis.</title>
        <authorList>
            <person name="Martin F."/>
            <person name="Aerts A."/>
            <person name="Ahren D."/>
            <person name="Brun A."/>
            <person name="Danchin E.G.J."/>
            <person name="Duchaussoy F."/>
            <person name="Gibon J."/>
            <person name="Kohler A."/>
            <person name="Lindquist E."/>
            <person name="Pereda V."/>
            <person name="Salamov A."/>
            <person name="Shapiro H.J."/>
            <person name="Wuyts J."/>
            <person name="Blaudez D."/>
            <person name="Buee M."/>
            <person name="Brokstein P."/>
            <person name="Canbaeck B."/>
            <person name="Cohen D."/>
            <person name="Courty P.E."/>
            <person name="Coutinho P.M."/>
            <person name="Delaruelle C."/>
            <person name="Detter J.C."/>
            <person name="Deveau A."/>
            <person name="DiFazio S."/>
            <person name="Duplessis S."/>
            <person name="Fraissinet-Tachet L."/>
            <person name="Lucic E."/>
            <person name="Frey-Klett P."/>
            <person name="Fourrey C."/>
            <person name="Feussner I."/>
            <person name="Gay G."/>
            <person name="Grimwood J."/>
            <person name="Hoegger P.J."/>
            <person name="Jain P."/>
            <person name="Kilaru S."/>
            <person name="Labbe J."/>
            <person name="Lin Y.C."/>
            <person name="Legue V."/>
            <person name="Le Tacon F."/>
            <person name="Marmeisse R."/>
            <person name="Melayah D."/>
            <person name="Montanini B."/>
            <person name="Muratet M."/>
            <person name="Nehls U."/>
            <person name="Niculita-Hirzel H."/>
            <person name="Oudot-Le Secq M.P."/>
            <person name="Peter M."/>
            <person name="Quesneville H."/>
            <person name="Rajashekar B."/>
            <person name="Reich M."/>
            <person name="Rouhier N."/>
            <person name="Schmutz J."/>
            <person name="Yin T."/>
            <person name="Chalot M."/>
            <person name="Henrissat B."/>
            <person name="Kuees U."/>
            <person name="Lucas S."/>
            <person name="Van de Peer Y."/>
            <person name="Podila G.K."/>
            <person name="Polle A."/>
            <person name="Pukkila P.J."/>
            <person name="Richardson P.M."/>
            <person name="Rouze P."/>
            <person name="Sanders I.R."/>
            <person name="Stajich J.E."/>
            <person name="Tunlid A."/>
            <person name="Tuskan G."/>
            <person name="Grigoriev I.V."/>
        </authorList>
    </citation>
    <scope>NUCLEOTIDE SEQUENCE [LARGE SCALE GENOMIC DNA]</scope>
    <source>
        <strain evidence="2">S238N-H82 / ATCC MYA-4686</strain>
    </source>
</reference>
<dbReference type="AlphaFoldDB" id="B0DZR1"/>
<dbReference type="KEGG" id="lbc:LACBIDRAFT_334617"/>
<name>B0DZR1_LACBS</name>
<keyword evidence="2" id="KW-1185">Reference proteome</keyword>
<protein>
    <submittedName>
        <fullName evidence="1">Predicted protein</fullName>
    </submittedName>
</protein>
<dbReference type="InParanoid" id="B0DZR1"/>
<dbReference type="RefSeq" id="XP_001889463.1">
    <property type="nucleotide sequence ID" value="XM_001889428.1"/>
</dbReference>